<evidence type="ECO:0000313" key="3">
    <source>
        <dbReference type="Proteomes" id="UP000324222"/>
    </source>
</evidence>
<keyword evidence="1" id="KW-0812">Transmembrane</keyword>
<evidence type="ECO:0000313" key="2">
    <source>
        <dbReference type="EMBL" id="MPC41610.1"/>
    </source>
</evidence>
<reference evidence="2 3" key="1">
    <citation type="submission" date="2019-05" db="EMBL/GenBank/DDBJ databases">
        <title>Another draft genome of Portunus trituberculatus and its Hox gene families provides insights of decapod evolution.</title>
        <authorList>
            <person name="Jeong J.-H."/>
            <person name="Song I."/>
            <person name="Kim S."/>
            <person name="Choi T."/>
            <person name="Kim D."/>
            <person name="Ryu S."/>
            <person name="Kim W."/>
        </authorList>
    </citation>
    <scope>NUCLEOTIDE SEQUENCE [LARGE SCALE GENOMIC DNA]</scope>
    <source>
        <tissue evidence="2">Muscle</tissue>
    </source>
</reference>
<keyword evidence="1" id="KW-1133">Transmembrane helix</keyword>
<feature type="transmembrane region" description="Helical" evidence="1">
    <location>
        <begin position="7"/>
        <end position="28"/>
    </location>
</feature>
<dbReference type="Proteomes" id="UP000324222">
    <property type="component" value="Unassembled WGS sequence"/>
</dbReference>
<gene>
    <name evidence="2" type="ORF">E2C01_035211</name>
</gene>
<dbReference type="EMBL" id="VSRR010005127">
    <property type="protein sequence ID" value="MPC41610.1"/>
    <property type="molecule type" value="Genomic_DNA"/>
</dbReference>
<organism evidence="2 3">
    <name type="scientific">Portunus trituberculatus</name>
    <name type="common">Swimming crab</name>
    <name type="synonym">Neptunus trituberculatus</name>
    <dbReference type="NCBI Taxonomy" id="210409"/>
    <lineage>
        <taxon>Eukaryota</taxon>
        <taxon>Metazoa</taxon>
        <taxon>Ecdysozoa</taxon>
        <taxon>Arthropoda</taxon>
        <taxon>Crustacea</taxon>
        <taxon>Multicrustacea</taxon>
        <taxon>Malacostraca</taxon>
        <taxon>Eumalacostraca</taxon>
        <taxon>Eucarida</taxon>
        <taxon>Decapoda</taxon>
        <taxon>Pleocyemata</taxon>
        <taxon>Brachyura</taxon>
        <taxon>Eubrachyura</taxon>
        <taxon>Portunoidea</taxon>
        <taxon>Portunidae</taxon>
        <taxon>Portuninae</taxon>
        <taxon>Portunus</taxon>
    </lineage>
</organism>
<keyword evidence="3" id="KW-1185">Reference proteome</keyword>
<keyword evidence="1" id="KW-0472">Membrane</keyword>
<proteinExistence type="predicted"/>
<accession>A0A5B7F2K7</accession>
<dbReference type="AlphaFoldDB" id="A0A5B7F2K7"/>
<evidence type="ECO:0000256" key="1">
    <source>
        <dbReference type="SAM" id="Phobius"/>
    </source>
</evidence>
<protein>
    <submittedName>
        <fullName evidence="2">Uncharacterized protein</fullName>
    </submittedName>
</protein>
<feature type="transmembrane region" description="Helical" evidence="1">
    <location>
        <begin position="34"/>
        <end position="53"/>
    </location>
</feature>
<name>A0A5B7F2K7_PORTR</name>
<sequence length="105" mass="11879">MTYSNWCNTLLIFLTIFETYPTFFYLFLTSNPSAYAVTLSSPWAPLITISFLYSCPISPIQSNPILRIPLSGNAFVQQHQMLLKNLTVITQQHNSSQGLSDDGQR</sequence>
<comment type="caution">
    <text evidence="2">The sequence shown here is derived from an EMBL/GenBank/DDBJ whole genome shotgun (WGS) entry which is preliminary data.</text>
</comment>